<organism evidence="1 2">
    <name type="scientific">Ktedonobacter racemifer DSM 44963</name>
    <dbReference type="NCBI Taxonomy" id="485913"/>
    <lineage>
        <taxon>Bacteria</taxon>
        <taxon>Bacillati</taxon>
        <taxon>Chloroflexota</taxon>
        <taxon>Ktedonobacteria</taxon>
        <taxon>Ktedonobacterales</taxon>
        <taxon>Ktedonobacteraceae</taxon>
        <taxon>Ktedonobacter</taxon>
    </lineage>
</organism>
<dbReference type="InParanoid" id="D6TY51"/>
<protein>
    <submittedName>
        <fullName evidence="1">Phosphoacetylglucosamine mutase</fullName>
    </submittedName>
</protein>
<proteinExistence type="predicted"/>
<dbReference type="AlphaFoldDB" id="D6TY51"/>
<gene>
    <name evidence="1" type="ORF">Krac_6189</name>
</gene>
<accession>D6TY51</accession>
<reference evidence="1 2" key="1">
    <citation type="journal article" date="2011" name="Stand. Genomic Sci.">
        <title>Non-contiguous finished genome sequence and contextual data of the filamentous soil bacterium Ktedonobacter racemifer type strain (SOSP1-21).</title>
        <authorList>
            <person name="Chang Y.J."/>
            <person name="Land M."/>
            <person name="Hauser L."/>
            <person name="Chertkov O."/>
            <person name="Del Rio T.G."/>
            <person name="Nolan M."/>
            <person name="Copeland A."/>
            <person name="Tice H."/>
            <person name="Cheng J.F."/>
            <person name="Lucas S."/>
            <person name="Han C."/>
            <person name="Goodwin L."/>
            <person name="Pitluck S."/>
            <person name="Ivanova N."/>
            <person name="Ovchinikova G."/>
            <person name="Pati A."/>
            <person name="Chen A."/>
            <person name="Palaniappan K."/>
            <person name="Mavromatis K."/>
            <person name="Liolios K."/>
            <person name="Brettin T."/>
            <person name="Fiebig A."/>
            <person name="Rohde M."/>
            <person name="Abt B."/>
            <person name="Goker M."/>
            <person name="Detter J.C."/>
            <person name="Woyke T."/>
            <person name="Bristow J."/>
            <person name="Eisen J.A."/>
            <person name="Markowitz V."/>
            <person name="Hugenholtz P."/>
            <person name="Kyrpides N.C."/>
            <person name="Klenk H.P."/>
            <person name="Lapidus A."/>
        </authorList>
    </citation>
    <scope>NUCLEOTIDE SEQUENCE [LARGE SCALE GENOMIC DNA]</scope>
    <source>
        <strain evidence="2">DSM 44963</strain>
    </source>
</reference>
<dbReference type="Proteomes" id="UP000004508">
    <property type="component" value="Unassembled WGS sequence"/>
</dbReference>
<keyword evidence="2" id="KW-1185">Reference proteome</keyword>
<evidence type="ECO:0000313" key="1">
    <source>
        <dbReference type="EMBL" id="EFH85047.1"/>
    </source>
</evidence>
<comment type="caution">
    <text evidence="1">The sequence shown here is derived from an EMBL/GenBank/DDBJ whole genome shotgun (WGS) entry which is preliminary data.</text>
</comment>
<evidence type="ECO:0000313" key="2">
    <source>
        <dbReference type="Proteomes" id="UP000004508"/>
    </source>
</evidence>
<dbReference type="EMBL" id="ADVG01000003">
    <property type="protein sequence ID" value="EFH85047.1"/>
    <property type="molecule type" value="Genomic_DNA"/>
</dbReference>
<name>D6TY51_KTERA</name>
<sequence length="77" mass="8506">MVLGSNFPADHLVPHLEAILHEGAVISSRETMPFRPKVIQDRPKSGEKPLGLARGFEAPHGALALPRRLMRTFRAVI</sequence>